<dbReference type="InterPro" id="IPR038718">
    <property type="entry name" value="SNF2-like_sf"/>
</dbReference>
<evidence type="ECO:0000313" key="5">
    <source>
        <dbReference type="Proteomes" id="UP000647339"/>
    </source>
</evidence>
<dbReference type="InterPro" id="IPR049730">
    <property type="entry name" value="SNF2/RAD54-like_C"/>
</dbReference>
<gene>
    <name evidence="4" type="ORF">GCM10011339_28970</name>
</gene>
<dbReference type="SMART" id="SM00490">
    <property type="entry name" value="HELICc"/>
    <property type="match status" value="1"/>
</dbReference>
<dbReference type="SMART" id="SM00487">
    <property type="entry name" value="DEXDc"/>
    <property type="match status" value="1"/>
</dbReference>
<organism evidence="4 5">
    <name type="scientific">Echinicola rosea</name>
    <dbReference type="NCBI Taxonomy" id="1807691"/>
    <lineage>
        <taxon>Bacteria</taxon>
        <taxon>Pseudomonadati</taxon>
        <taxon>Bacteroidota</taxon>
        <taxon>Cytophagia</taxon>
        <taxon>Cytophagales</taxon>
        <taxon>Cyclobacteriaceae</taxon>
        <taxon>Echinicola</taxon>
    </lineage>
</organism>
<feature type="domain" description="Helicase ATP-binding" evidence="2">
    <location>
        <begin position="649"/>
        <end position="808"/>
    </location>
</feature>
<dbReference type="Pfam" id="PF00271">
    <property type="entry name" value="Helicase_C"/>
    <property type="match status" value="1"/>
</dbReference>
<dbReference type="SUPFAM" id="SSF52540">
    <property type="entry name" value="P-loop containing nucleoside triphosphate hydrolases"/>
    <property type="match status" value="2"/>
</dbReference>
<proteinExistence type="predicted"/>
<dbReference type="CDD" id="cd18793">
    <property type="entry name" value="SF2_C_SNF"/>
    <property type="match status" value="1"/>
</dbReference>
<reference evidence="5" key="1">
    <citation type="journal article" date="2019" name="Int. J. Syst. Evol. Microbiol.">
        <title>The Global Catalogue of Microorganisms (GCM) 10K type strain sequencing project: providing services to taxonomists for standard genome sequencing and annotation.</title>
        <authorList>
            <consortium name="The Broad Institute Genomics Platform"/>
            <consortium name="The Broad Institute Genome Sequencing Center for Infectious Disease"/>
            <person name="Wu L."/>
            <person name="Ma J."/>
        </authorList>
    </citation>
    <scope>NUCLEOTIDE SEQUENCE [LARGE SCALE GENOMIC DNA]</scope>
    <source>
        <strain evidence="5">CGMCC 1.15407</strain>
    </source>
</reference>
<dbReference type="PROSITE" id="PS51194">
    <property type="entry name" value="HELICASE_CTER"/>
    <property type="match status" value="1"/>
</dbReference>
<dbReference type="Pfam" id="PF00176">
    <property type="entry name" value="SNF2-rel_dom"/>
    <property type="match status" value="1"/>
</dbReference>
<evidence type="ECO:0000259" key="2">
    <source>
        <dbReference type="PROSITE" id="PS51192"/>
    </source>
</evidence>
<dbReference type="EMBL" id="BMIU01000014">
    <property type="protein sequence ID" value="GGF38576.1"/>
    <property type="molecule type" value="Genomic_DNA"/>
</dbReference>
<evidence type="ECO:0000256" key="1">
    <source>
        <dbReference type="ARBA" id="ARBA00022801"/>
    </source>
</evidence>
<sequence>MPHVWPDIKLTLDSVTIKACIYLGSGRKDVNLIVSTKSLVILREDNADVASPEHLSFYEFLVLKYLEEEGILKNIFDFFTHEHYPLAKKYPHDFTWKESGMYLDATIRPEDRVGKVFLPSEIKPFKKVIYKEDNCFDNSECLCFCIPTLKHFSGYPILKPFLGRTTLDGDNIRSFISFKSEQITPILPKLSDNQIALLKISERLEELSEPVDRVLFEKAFLEEQVFEKDIWKLWEKAIRLLKRERFVFSYFCYRKKQFKNRPRKTDMESIEFSEAKFQPSFQFTEIDNRYWLKAFMLHNGKYREVEQSFPEEFPVFFRSHKHHSFTHTASCLRDVKIWKWITDKEPFTVHKTYGDEFLNNVLPELCTHYPVKFKFKVERDLYIQTYRLTAEKKWLWVSQINNSITLTPYIKYLERNEPVNILTKGTQWLLFDGNKRTVQLRDEKEEKTFKKLIHSLHPSFKEQASKELLKLPTDEFLKDYWFFEAFSKLKKVGVPIEGVDSIKGFGYHPYSPDIHMDINTEKGWFDIGLQVRFGDNLLDFEQLRNAIIKQDGKVRLKDGKEGVIPSNWQDRLRGMLSLGQERDGKLSLSMLHFPMVEKLYGKNAPKDITDWIKTKRKRLENPVLKDGVRFPKVRATLRPYQKAGFYWMKALQEEEWGGILADDMGLGKTLQVLTLLLHTKEICGKQPNLIVATKSLLYNWEEQADRFTPDLTICKYYGHSRQQLQEGLHLFDLVITTYDTVKSDISFLGNMEFQYLITDEAQAIKNTGTDRYKAISLLNAQYRLALSGTPVENSVMDLYALMNFVNPGFFGTEANFRRIFLEKGRADKSPRMDALQTAVKPFILRRTKEKVAKDLPEKNEMVMYCEMEPQQRKAYETLRNYYRGELEDKISTEGLNNSKLKVLEGLMRLRQVCDHPVLVPDHYNYEGNSAKMEALMEQVIEKTADHKLLVFSQFTGMLKLIGKALEKEGICYSYLDGQTSEASRKKAVQQFQEDDSVRVFLLSLKAGGSGLNLTAGDYVFLVDPWWNPAVESQAIDRCYRIGQDKKVMAYRMICKDTVEEKILQMQREKKELASGLIQSEEGLFKSLDTKGLLELFG</sequence>
<keyword evidence="5" id="KW-1185">Reference proteome</keyword>
<dbReference type="PROSITE" id="PS51192">
    <property type="entry name" value="HELICASE_ATP_BIND_1"/>
    <property type="match status" value="1"/>
</dbReference>
<keyword evidence="1" id="KW-0378">Hydrolase</keyword>
<dbReference type="InterPro" id="IPR001650">
    <property type="entry name" value="Helicase_C-like"/>
</dbReference>
<dbReference type="Proteomes" id="UP000647339">
    <property type="component" value="Unassembled WGS sequence"/>
</dbReference>
<evidence type="ECO:0008006" key="6">
    <source>
        <dbReference type="Google" id="ProtNLM"/>
    </source>
</evidence>
<dbReference type="Gene3D" id="3.40.50.10810">
    <property type="entry name" value="Tandem AAA-ATPase domain"/>
    <property type="match status" value="1"/>
</dbReference>
<dbReference type="InterPro" id="IPR014001">
    <property type="entry name" value="Helicase_ATP-bd"/>
</dbReference>
<evidence type="ECO:0000259" key="3">
    <source>
        <dbReference type="PROSITE" id="PS51194"/>
    </source>
</evidence>
<feature type="domain" description="Helicase C-terminal" evidence="3">
    <location>
        <begin position="935"/>
        <end position="1088"/>
    </location>
</feature>
<dbReference type="InterPro" id="IPR000330">
    <property type="entry name" value="SNF2_N"/>
</dbReference>
<dbReference type="PANTHER" id="PTHR10799">
    <property type="entry name" value="SNF2/RAD54 HELICASE FAMILY"/>
    <property type="match status" value="1"/>
</dbReference>
<evidence type="ECO:0000313" key="4">
    <source>
        <dbReference type="EMBL" id="GGF38576.1"/>
    </source>
</evidence>
<comment type="caution">
    <text evidence="4">The sequence shown here is derived from an EMBL/GenBank/DDBJ whole genome shotgun (WGS) entry which is preliminary data.</text>
</comment>
<protein>
    <recommendedName>
        <fullName evidence="6">DEAD/DEAH box helicase</fullName>
    </recommendedName>
</protein>
<dbReference type="InterPro" id="IPR027417">
    <property type="entry name" value="P-loop_NTPase"/>
</dbReference>
<dbReference type="Gene3D" id="3.40.50.300">
    <property type="entry name" value="P-loop containing nucleotide triphosphate hydrolases"/>
    <property type="match status" value="1"/>
</dbReference>
<accession>A0ABQ1V4W1</accession>
<name>A0ABQ1V4W1_9BACT</name>